<dbReference type="EMBL" id="SSNZ01000006">
    <property type="protein sequence ID" value="THF49185.1"/>
    <property type="molecule type" value="Genomic_DNA"/>
</dbReference>
<feature type="domain" description="HTH marR-type" evidence="1">
    <location>
        <begin position="62"/>
        <end position="195"/>
    </location>
</feature>
<dbReference type="InterPro" id="IPR036388">
    <property type="entry name" value="WH-like_DNA-bd_sf"/>
</dbReference>
<keyword evidence="3" id="KW-1185">Reference proteome</keyword>
<dbReference type="GO" id="GO:0003700">
    <property type="term" value="F:DNA-binding transcription factor activity"/>
    <property type="evidence" value="ECO:0007669"/>
    <property type="project" value="InterPro"/>
</dbReference>
<reference evidence="2 3" key="1">
    <citation type="submission" date="2019-04" db="EMBL/GenBank/DDBJ databases">
        <title>Flavobacterium sp. nov. isolated from construction timber.</title>
        <authorList>
            <person name="Lin S.-Y."/>
            <person name="Chang C.-T."/>
            <person name="Young C.-C."/>
        </authorList>
    </citation>
    <scope>NUCLEOTIDE SEQUENCE [LARGE SCALE GENOMIC DNA]</scope>
    <source>
        <strain evidence="2 3">CC-CTC003</strain>
    </source>
</reference>
<dbReference type="InterPro" id="IPR036390">
    <property type="entry name" value="WH_DNA-bd_sf"/>
</dbReference>
<evidence type="ECO:0000313" key="2">
    <source>
        <dbReference type="EMBL" id="THF49185.1"/>
    </source>
</evidence>
<dbReference type="PRINTS" id="PR00598">
    <property type="entry name" value="HTHMARR"/>
</dbReference>
<evidence type="ECO:0000313" key="3">
    <source>
        <dbReference type="Proteomes" id="UP000307507"/>
    </source>
</evidence>
<name>A0A4S3ZU44_9FLAO</name>
<dbReference type="InterPro" id="IPR039422">
    <property type="entry name" value="MarR/SlyA-like"/>
</dbReference>
<dbReference type="PROSITE" id="PS50995">
    <property type="entry name" value="HTH_MARR_2"/>
    <property type="match status" value="1"/>
</dbReference>
<dbReference type="PANTHER" id="PTHR33164:SF43">
    <property type="entry name" value="HTH-TYPE TRANSCRIPTIONAL REPRESSOR YETL"/>
    <property type="match status" value="1"/>
</dbReference>
<dbReference type="Gene3D" id="1.10.10.10">
    <property type="entry name" value="Winged helix-like DNA-binding domain superfamily/Winged helix DNA-binding domain"/>
    <property type="match status" value="1"/>
</dbReference>
<proteinExistence type="predicted"/>
<dbReference type="Proteomes" id="UP000307507">
    <property type="component" value="Unassembled WGS sequence"/>
</dbReference>
<dbReference type="OrthoDB" id="961069at2"/>
<accession>A0A4S3ZU44</accession>
<comment type="caution">
    <text evidence="2">The sequence shown here is derived from an EMBL/GenBank/DDBJ whole genome shotgun (WGS) entry which is preliminary data.</text>
</comment>
<dbReference type="SUPFAM" id="SSF46785">
    <property type="entry name" value="Winged helix' DNA-binding domain"/>
    <property type="match status" value="1"/>
</dbReference>
<dbReference type="PANTHER" id="PTHR33164">
    <property type="entry name" value="TRANSCRIPTIONAL REGULATOR, MARR FAMILY"/>
    <property type="match status" value="1"/>
</dbReference>
<protein>
    <submittedName>
        <fullName evidence="2">MarR family transcriptional regulator</fullName>
    </submittedName>
</protein>
<dbReference type="AlphaFoldDB" id="A0A4S3ZU44"/>
<organism evidence="2 3">
    <name type="scientific">Flavobacterium supellecticarium</name>
    <dbReference type="NCBI Taxonomy" id="2565924"/>
    <lineage>
        <taxon>Bacteria</taxon>
        <taxon>Pseudomonadati</taxon>
        <taxon>Bacteroidota</taxon>
        <taxon>Flavobacteriia</taxon>
        <taxon>Flavobacteriales</taxon>
        <taxon>Flavobacteriaceae</taxon>
        <taxon>Flavobacterium</taxon>
    </lineage>
</organism>
<dbReference type="InterPro" id="IPR000835">
    <property type="entry name" value="HTH_MarR-typ"/>
</dbReference>
<evidence type="ECO:0000259" key="1">
    <source>
        <dbReference type="PROSITE" id="PS50995"/>
    </source>
</evidence>
<sequence>MNYNLIKDILSLMEDFEVEILKNGAYSPDLEGFKLWMGNTFKPQNNEVQPAWEGKAIGRTSESVIASLVVHMNRFGKSYFKSAIYGSEFSTQEDVIYLIVLKFSKNMTKIDLIKKNVHDKPTGMQIINRLINKGWVSQTDSDSDKRSKILNITSTGLEALEGIMLKVRAATHIVSGDLAESEKLELIRLLNKLHDFHQRIYDKNIEPEKLLSEALLYSEN</sequence>
<dbReference type="RefSeq" id="WP_136403693.1">
    <property type="nucleotide sequence ID" value="NZ_SSNZ01000006.1"/>
</dbReference>
<dbReference type="SMART" id="SM00347">
    <property type="entry name" value="HTH_MARR"/>
    <property type="match status" value="1"/>
</dbReference>
<dbReference type="GO" id="GO:0006950">
    <property type="term" value="P:response to stress"/>
    <property type="evidence" value="ECO:0007669"/>
    <property type="project" value="TreeGrafter"/>
</dbReference>
<gene>
    <name evidence="2" type="ORF">E6C50_13165</name>
</gene>